<dbReference type="Proteomes" id="UP000192578">
    <property type="component" value="Unassembled WGS sequence"/>
</dbReference>
<evidence type="ECO:0000313" key="7">
    <source>
        <dbReference type="Proteomes" id="UP000192578"/>
    </source>
</evidence>
<evidence type="ECO:0000313" key="6">
    <source>
        <dbReference type="EMBL" id="OQV24600.1"/>
    </source>
</evidence>
<evidence type="ECO:0000256" key="1">
    <source>
        <dbReference type="ARBA" id="ARBA00010603"/>
    </source>
</evidence>
<protein>
    <recommendedName>
        <fullName evidence="2">Dymeclin</fullName>
    </recommendedName>
</protein>
<keyword evidence="4" id="KW-0449">Lipoprotein</keyword>
<dbReference type="AlphaFoldDB" id="A0A1W0XB03"/>
<sequence length="737" mass="82922">MGNSASSVKELVDNDYLKKLVGPERIALGDEFWDRMLSYKFYPPMASVDYGVIEEAVQPLLKEFIINDETTGNFSALIRKFIQLKDGQVEAGLEKNFSWALSNAMFLIRFINKFFIQNLDEKDLARTFERSSDRNTPSPVVEYALNSNGLAAATLAASGPPATNGNGVHHAEKSEAVLSSTSRNGVPASTLATYIYSVVDLLIKSPVGDPFYVYEMEAINSLIVLLSVRIYRPDVDSDSPISDLMSGDPISAVAPVLVSRLLTNFIQQPKAPGYLLQSSLHGSIVLSLASGLWNALTLKNYRYPPEPESLMALQSIFLLLLLSNNSGHLENPVRQALFGFGNSEDPAYASNPSTHALPFSQIYSRICQQLRREEVSLLFYYLLHRNRDFNVYILSKTNIDLLILPMLELLYNAPAANSHHVYMLLIVLLILSEDEFFTKTIHEIQVKNIRWYKERALPPMPLGSVIVLVVTRVIQMNITKIKDKYLHNNCLAALANMAADTKNLHVMACQRLITLFEQLSKRHRKLGEDYRQWSEKSDQESVNPELTLEISIHEEVLRMILEIINGILYHELSSNANLVHSLLYKRSLFERFRSYPNFQEVVHNIETVIAHFGSKLDKNDASMTVEQVFDIIKQQSMNFTSTRLKKLPNLKFRYVEEEHPEEFFLPYCWTLVYSGSTIFWNAEKICIFNALNVMEDDLGSELGAGDDGTVGNGAPAAAQGQHSTLTPDETVVSAVSV</sequence>
<keyword evidence="3" id="KW-0519">Myristate</keyword>
<evidence type="ECO:0000256" key="4">
    <source>
        <dbReference type="ARBA" id="ARBA00023288"/>
    </source>
</evidence>
<dbReference type="EMBL" id="MTYJ01000006">
    <property type="protein sequence ID" value="OQV24600.1"/>
    <property type="molecule type" value="Genomic_DNA"/>
</dbReference>
<reference evidence="7" key="1">
    <citation type="submission" date="2017-01" db="EMBL/GenBank/DDBJ databases">
        <title>Comparative genomics of anhydrobiosis in the tardigrade Hypsibius dujardini.</title>
        <authorList>
            <person name="Yoshida Y."/>
            <person name="Koutsovoulos G."/>
            <person name="Laetsch D."/>
            <person name="Stevens L."/>
            <person name="Kumar S."/>
            <person name="Horikawa D."/>
            <person name="Ishino K."/>
            <person name="Komine S."/>
            <person name="Tomita M."/>
            <person name="Blaxter M."/>
            <person name="Arakawa K."/>
        </authorList>
    </citation>
    <scope>NUCLEOTIDE SEQUENCE [LARGE SCALE GENOMIC DNA]</scope>
    <source>
        <strain evidence="7">Z151</strain>
    </source>
</reference>
<evidence type="ECO:0000256" key="3">
    <source>
        <dbReference type="ARBA" id="ARBA00022707"/>
    </source>
</evidence>
<dbReference type="InterPro" id="IPR019142">
    <property type="entry name" value="Dymeclin"/>
</dbReference>
<name>A0A1W0XB03_HYPEX</name>
<accession>A0A1W0XB03</accession>
<dbReference type="GO" id="GO:0007030">
    <property type="term" value="P:Golgi organization"/>
    <property type="evidence" value="ECO:0007669"/>
    <property type="project" value="TreeGrafter"/>
</dbReference>
<dbReference type="OrthoDB" id="10253409at2759"/>
<dbReference type="PANTHER" id="PTHR12895:SF9">
    <property type="entry name" value="DYMECLIN"/>
    <property type="match status" value="1"/>
</dbReference>
<evidence type="ECO:0000256" key="5">
    <source>
        <dbReference type="SAM" id="MobiDB-lite"/>
    </source>
</evidence>
<dbReference type="GO" id="GO:0005794">
    <property type="term" value="C:Golgi apparatus"/>
    <property type="evidence" value="ECO:0007669"/>
    <property type="project" value="TreeGrafter"/>
</dbReference>
<proteinExistence type="inferred from homology"/>
<dbReference type="PANTHER" id="PTHR12895">
    <property type="entry name" value="DYMECLIN"/>
    <property type="match status" value="1"/>
</dbReference>
<comment type="similarity">
    <text evidence="1">Belongs to the dymeclin family.</text>
</comment>
<evidence type="ECO:0000256" key="2">
    <source>
        <dbReference type="ARBA" id="ARBA00015736"/>
    </source>
</evidence>
<gene>
    <name evidence="6" type="ORF">BV898_01660</name>
</gene>
<comment type="caution">
    <text evidence="6">The sequence shown here is derived from an EMBL/GenBank/DDBJ whole genome shotgun (WGS) entry which is preliminary data.</text>
</comment>
<feature type="region of interest" description="Disordered" evidence="5">
    <location>
        <begin position="704"/>
        <end position="725"/>
    </location>
</feature>
<organism evidence="6 7">
    <name type="scientific">Hypsibius exemplaris</name>
    <name type="common">Freshwater tardigrade</name>
    <dbReference type="NCBI Taxonomy" id="2072580"/>
    <lineage>
        <taxon>Eukaryota</taxon>
        <taxon>Metazoa</taxon>
        <taxon>Ecdysozoa</taxon>
        <taxon>Tardigrada</taxon>
        <taxon>Eutardigrada</taxon>
        <taxon>Parachela</taxon>
        <taxon>Hypsibioidea</taxon>
        <taxon>Hypsibiidae</taxon>
        <taxon>Hypsibius</taxon>
    </lineage>
</organism>
<dbReference type="Pfam" id="PF09742">
    <property type="entry name" value="Dymeclin"/>
    <property type="match status" value="1"/>
</dbReference>
<keyword evidence="7" id="KW-1185">Reference proteome</keyword>